<feature type="active site" description="Proton donor/acceptor" evidence="9">
    <location>
        <position position="129"/>
    </location>
</feature>
<dbReference type="GO" id="GO:0005829">
    <property type="term" value="C:cytosol"/>
    <property type="evidence" value="ECO:0007669"/>
    <property type="project" value="TreeGrafter"/>
</dbReference>
<keyword evidence="6 9" id="KW-0560">Oxidoreductase</keyword>
<keyword evidence="2 9" id="KW-0963">Cytoplasm</keyword>
<keyword evidence="5 9" id="KW-0220">Diaminopimelate biosynthesis</keyword>
<dbReference type="InterPro" id="IPR022664">
    <property type="entry name" value="DapB_N_CS"/>
</dbReference>
<dbReference type="GO" id="GO:0050661">
    <property type="term" value="F:NADP binding"/>
    <property type="evidence" value="ECO:0007669"/>
    <property type="project" value="UniProtKB-UniRule"/>
</dbReference>
<dbReference type="InterPro" id="IPR036291">
    <property type="entry name" value="NAD(P)-bd_dom_sf"/>
</dbReference>
<dbReference type="GO" id="GO:0009089">
    <property type="term" value="P:lysine biosynthetic process via diaminopimelate"/>
    <property type="evidence" value="ECO:0007669"/>
    <property type="project" value="UniProtKB-UniRule"/>
</dbReference>
<dbReference type="GO" id="GO:0051287">
    <property type="term" value="F:NAD binding"/>
    <property type="evidence" value="ECO:0007669"/>
    <property type="project" value="UniProtKB-UniRule"/>
</dbReference>
<dbReference type="SUPFAM" id="SSF51735">
    <property type="entry name" value="NAD(P)-binding Rossmann-fold domains"/>
    <property type="match status" value="1"/>
</dbReference>
<reference evidence="13 14" key="1">
    <citation type="submission" date="2018-08" db="EMBL/GenBank/DDBJ databases">
        <title>Genomic Encyclopedia of Archaeal and Bacterial Type Strains, Phase II (KMG-II): from individual species to whole genera.</title>
        <authorList>
            <person name="Goeker M."/>
        </authorList>
    </citation>
    <scope>NUCLEOTIDE SEQUENCE [LARGE SCALE GENOMIC DNA]</scope>
    <source>
        <strain evidence="13 14">ATCC 27112</strain>
    </source>
</reference>
<evidence type="ECO:0000313" key="13">
    <source>
        <dbReference type="EMBL" id="RIA78058.1"/>
    </source>
</evidence>
<dbReference type="RefSeq" id="WP_119015802.1">
    <property type="nucleotide sequence ID" value="NZ_QXEV01000004.1"/>
</dbReference>
<organism evidence="13 14">
    <name type="scientific">Anaeroplasma bactoclasticum</name>
    <dbReference type="NCBI Taxonomy" id="2088"/>
    <lineage>
        <taxon>Bacteria</taxon>
        <taxon>Bacillati</taxon>
        <taxon>Mycoplasmatota</taxon>
        <taxon>Mollicutes</taxon>
        <taxon>Anaeroplasmatales</taxon>
        <taxon>Anaeroplasmataceae</taxon>
        <taxon>Anaeroplasma</taxon>
    </lineage>
</organism>
<feature type="domain" description="Dihydrodipicolinate reductase C-terminal" evidence="12">
    <location>
        <begin position="102"/>
        <end position="233"/>
    </location>
</feature>
<evidence type="ECO:0000256" key="3">
    <source>
        <dbReference type="ARBA" id="ARBA00022605"/>
    </source>
</evidence>
<dbReference type="SUPFAM" id="SSF55347">
    <property type="entry name" value="Glyceraldehyde-3-phosphate dehydrogenase-like, C-terminal domain"/>
    <property type="match status" value="1"/>
</dbReference>
<dbReference type="Pfam" id="PF05173">
    <property type="entry name" value="DapB_C"/>
    <property type="match status" value="1"/>
</dbReference>
<dbReference type="AlphaFoldDB" id="A0A397RWD9"/>
<dbReference type="Pfam" id="PF01113">
    <property type="entry name" value="DapB_N"/>
    <property type="match status" value="1"/>
</dbReference>
<dbReference type="GO" id="GO:0008839">
    <property type="term" value="F:4-hydroxy-tetrahydrodipicolinate reductase"/>
    <property type="evidence" value="ECO:0007669"/>
    <property type="project" value="UniProtKB-UniRule"/>
</dbReference>
<keyword evidence="3 9" id="KW-0028">Amino-acid biosynthesis</keyword>
<feature type="binding site" evidence="9">
    <location>
        <begin position="72"/>
        <end position="74"/>
    </location>
    <ligand>
        <name>NAD(+)</name>
        <dbReference type="ChEBI" id="CHEBI:57540"/>
    </ligand>
</feature>
<dbReference type="PIRSF" id="PIRSF000161">
    <property type="entry name" value="DHPR"/>
    <property type="match status" value="1"/>
</dbReference>
<comment type="similarity">
    <text evidence="1 9">Belongs to the DapB family.</text>
</comment>
<proteinExistence type="inferred from homology"/>
<dbReference type="InParanoid" id="A0A397RWD9"/>
<evidence type="ECO:0000259" key="11">
    <source>
        <dbReference type="Pfam" id="PF01113"/>
    </source>
</evidence>
<dbReference type="OrthoDB" id="9790352at2"/>
<comment type="caution">
    <text evidence="13">The sequence shown here is derived from an EMBL/GenBank/DDBJ whole genome shotgun (WGS) entry which is preliminary data.</text>
</comment>
<evidence type="ECO:0000313" key="14">
    <source>
        <dbReference type="Proteomes" id="UP000266506"/>
    </source>
</evidence>
<dbReference type="PANTHER" id="PTHR20836">
    <property type="entry name" value="DIHYDRODIPICOLINATE REDUCTASE"/>
    <property type="match status" value="1"/>
</dbReference>
<keyword evidence="8 9" id="KW-0457">Lysine biosynthesis</keyword>
<sequence length="237" mass="25799">MKACVVGYGAMGKVISSMLGDELALNVAVECETKTLNDAKIDFDCIIDFSNPANLDMIIDYVSKTKKPVVFATTGYTEEQIKKIEELSKIAPVLRSANFSLGVILLNRLVKEVTPILKDSFDIEVVEAHHNKKVDSPSGTAKMLLKSITDETGYKVVAGRDGYSPRSKNEVGIHSLRGGTIVGEHEVLFCGEDEILSLKHSAHSKKIFAVGAIKAAKWLTSQAPGYYDMEDVLFGGK</sequence>
<feature type="binding site" evidence="9">
    <location>
        <position position="130"/>
    </location>
    <ligand>
        <name>(S)-2,3,4,5-tetrahydrodipicolinate</name>
        <dbReference type="ChEBI" id="CHEBI:16845"/>
    </ligand>
</feature>
<dbReference type="CDD" id="cd02274">
    <property type="entry name" value="DHDPR_N"/>
    <property type="match status" value="1"/>
</dbReference>
<evidence type="ECO:0000259" key="12">
    <source>
        <dbReference type="Pfam" id="PF05173"/>
    </source>
</evidence>
<feature type="active site" description="Proton donor" evidence="9">
    <location>
        <position position="133"/>
    </location>
</feature>
<dbReference type="GO" id="GO:0019877">
    <property type="term" value="P:diaminopimelate biosynthetic process"/>
    <property type="evidence" value="ECO:0007669"/>
    <property type="project" value="UniProtKB-UniRule"/>
</dbReference>
<keyword evidence="4 9" id="KW-0521">NADP</keyword>
<evidence type="ECO:0000256" key="10">
    <source>
        <dbReference type="NCBIfam" id="TIGR00036"/>
    </source>
</evidence>
<dbReference type="EC" id="1.17.1.8" evidence="9 10"/>
<feature type="domain" description="Dihydrodipicolinate reductase N-terminal" evidence="11">
    <location>
        <begin position="5"/>
        <end position="99"/>
    </location>
</feature>
<comment type="catalytic activity">
    <reaction evidence="9">
        <text>(S)-2,3,4,5-tetrahydrodipicolinate + NAD(+) + H2O = (2S,4S)-4-hydroxy-2,3,4,5-tetrahydrodipicolinate + NADH + H(+)</text>
        <dbReference type="Rhea" id="RHEA:35323"/>
        <dbReference type="ChEBI" id="CHEBI:15377"/>
        <dbReference type="ChEBI" id="CHEBI:15378"/>
        <dbReference type="ChEBI" id="CHEBI:16845"/>
        <dbReference type="ChEBI" id="CHEBI:57540"/>
        <dbReference type="ChEBI" id="CHEBI:57945"/>
        <dbReference type="ChEBI" id="CHEBI:67139"/>
        <dbReference type="EC" id="1.17.1.8"/>
    </reaction>
</comment>
<keyword evidence="7 9" id="KW-0520">NAD</keyword>
<feature type="binding site" evidence="9">
    <location>
        <begin position="139"/>
        <end position="140"/>
    </location>
    <ligand>
        <name>(S)-2,3,4,5-tetrahydrodipicolinate</name>
        <dbReference type="ChEBI" id="CHEBI:16845"/>
    </ligand>
</feature>
<dbReference type="InterPro" id="IPR000846">
    <property type="entry name" value="DapB_N"/>
</dbReference>
<dbReference type="PROSITE" id="PS01298">
    <property type="entry name" value="DAPB"/>
    <property type="match status" value="1"/>
</dbReference>
<keyword evidence="14" id="KW-1185">Reference proteome</keyword>
<dbReference type="Proteomes" id="UP000266506">
    <property type="component" value="Unassembled WGS sequence"/>
</dbReference>
<evidence type="ECO:0000256" key="1">
    <source>
        <dbReference type="ARBA" id="ARBA00006642"/>
    </source>
</evidence>
<comment type="subunit">
    <text evidence="9">Homotetramer.</text>
</comment>
<dbReference type="HAMAP" id="MF_00102">
    <property type="entry name" value="DapB"/>
    <property type="match status" value="1"/>
</dbReference>
<comment type="pathway">
    <text evidence="9">Amino-acid biosynthesis; L-lysine biosynthesis via DAP pathway; (S)-tetrahydrodipicolinate from L-aspartate: step 4/4.</text>
</comment>
<comment type="catalytic activity">
    <reaction evidence="9">
        <text>(S)-2,3,4,5-tetrahydrodipicolinate + NADP(+) + H2O = (2S,4S)-4-hydroxy-2,3,4,5-tetrahydrodipicolinate + NADPH + H(+)</text>
        <dbReference type="Rhea" id="RHEA:35331"/>
        <dbReference type="ChEBI" id="CHEBI:15377"/>
        <dbReference type="ChEBI" id="CHEBI:15378"/>
        <dbReference type="ChEBI" id="CHEBI:16845"/>
        <dbReference type="ChEBI" id="CHEBI:57783"/>
        <dbReference type="ChEBI" id="CHEBI:58349"/>
        <dbReference type="ChEBI" id="CHEBI:67139"/>
        <dbReference type="EC" id="1.17.1.8"/>
    </reaction>
</comment>
<dbReference type="InterPro" id="IPR022663">
    <property type="entry name" value="DapB_C"/>
</dbReference>
<dbReference type="UniPathway" id="UPA00034">
    <property type="reaction ID" value="UER00018"/>
</dbReference>
<comment type="caution">
    <text evidence="9">Lacks conserved residue(s) required for the propagation of feature annotation.</text>
</comment>
<dbReference type="Gene3D" id="3.30.360.10">
    <property type="entry name" value="Dihydrodipicolinate Reductase, domain 2"/>
    <property type="match status" value="1"/>
</dbReference>
<evidence type="ECO:0000256" key="2">
    <source>
        <dbReference type="ARBA" id="ARBA00022490"/>
    </source>
</evidence>
<gene>
    <name evidence="9" type="primary">dapB</name>
    <name evidence="13" type="ORF">EI71_00635</name>
</gene>
<protein>
    <recommendedName>
        <fullName evidence="9 10">4-hydroxy-tetrahydrodipicolinate reductase</fullName>
        <shortName evidence="9">HTPA reductase</shortName>
        <ecNumber evidence="9 10">1.17.1.8</ecNumber>
    </recommendedName>
</protein>
<dbReference type="GO" id="GO:0016726">
    <property type="term" value="F:oxidoreductase activity, acting on CH or CH2 groups, NAD or NADP as acceptor"/>
    <property type="evidence" value="ECO:0007669"/>
    <property type="project" value="UniProtKB-UniRule"/>
</dbReference>
<evidence type="ECO:0000256" key="7">
    <source>
        <dbReference type="ARBA" id="ARBA00023027"/>
    </source>
</evidence>
<name>A0A397RWD9_9MOLU</name>
<dbReference type="FunCoup" id="A0A397RWD9">
    <property type="interactions" value="375"/>
</dbReference>
<evidence type="ECO:0000256" key="6">
    <source>
        <dbReference type="ARBA" id="ARBA00023002"/>
    </source>
</evidence>
<comment type="caution">
    <text evidence="9">Was originally thought to be a dihydrodipicolinate reductase (DHDPR), catalyzing the conversion of dihydrodipicolinate to tetrahydrodipicolinate. However, it was shown in E.coli that the substrate of the enzymatic reaction is not dihydrodipicolinate (DHDP) but in fact (2S,4S)-4-hydroxy-2,3,4,5-tetrahydrodipicolinic acid (HTPA), the product released by the DapA-catalyzed reaction.</text>
</comment>
<accession>A0A397RWD9</accession>
<dbReference type="EMBL" id="QXEV01000004">
    <property type="protein sequence ID" value="RIA78058.1"/>
    <property type="molecule type" value="Genomic_DNA"/>
</dbReference>
<comment type="function">
    <text evidence="9">Catalyzes the conversion of 4-hydroxy-tetrahydrodipicolinate (HTPA) to tetrahydrodipicolinate.</text>
</comment>
<feature type="binding site" evidence="9">
    <location>
        <begin position="96"/>
        <end position="99"/>
    </location>
    <ligand>
        <name>NAD(+)</name>
        <dbReference type="ChEBI" id="CHEBI:57540"/>
    </ligand>
</feature>
<dbReference type="Gene3D" id="3.40.50.720">
    <property type="entry name" value="NAD(P)-binding Rossmann-like Domain"/>
    <property type="match status" value="1"/>
</dbReference>
<dbReference type="PANTHER" id="PTHR20836:SF7">
    <property type="entry name" value="4-HYDROXY-TETRAHYDRODIPICOLINATE REDUCTASE"/>
    <property type="match status" value="1"/>
</dbReference>
<comment type="subcellular location">
    <subcellularLocation>
        <location evidence="9">Cytoplasm</location>
    </subcellularLocation>
</comment>
<evidence type="ECO:0000256" key="5">
    <source>
        <dbReference type="ARBA" id="ARBA00022915"/>
    </source>
</evidence>
<evidence type="ECO:0000256" key="4">
    <source>
        <dbReference type="ARBA" id="ARBA00022857"/>
    </source>
</evidence>
<dbReference type="NCBIfam" id="TIGR00036">
    <property type="entry name" value="dapB"/>
    <property type="match status" value="1"/>
</dbReference>
<dbReference type="FunFam" id="3.30.360.10:FF:000009">
    <property type="entry name" value="4-hydroxy-tetrahydrodipicolinate reductase"/>
    <property type="match status" value="1"/>
</dbReference>
<dbReference type="InterPro" id="IPR023940">
    <property type="entry name" value="DHDPR_bac"/>
</dbReference>
<evidence type="ECO:0000256" key="8">
    <source>
        <dbReference type="ARBA" id="ARBA00023154"/>
    </source>
</evidence>
<evidence type="ECO:0000256" key="9">
    <source>
        <dbReference type="HAMAP-Rule" id="MF_00102"/>
    </source>
</evidence>